<accession>A0ABS4JAY0</accession>
<evidence type="ECO:0000313" key="2">
    <source>
        <dbReference type="Proteomes" id="UP001519287"/>
    </source>
</evidence>
<evidence type="ECO:0008006" key="3">
    <source>
        <dbReference type="Google" id="ProtNLM"/>
    </source>
</evidence>
<protein>
    <recommendedName>
        <fullName evidence="3">SGNH/GDSL hydrolase family protein</fullName>
    </recommendedName>
</protein>
<name>A0ABS4JAY0_9BACL</name>
<gene>
    <name evidence="1" type="ORF">J2Z66_008671</name>
</gene>
<comment type="caution">
    <text evidence="1">The sequence shown here is derived from an EMBL/GenBank/DDBJ whole genome shotgun (WGS) entry which is preliminary data.</text>
</comment>
<evidence type="ECO:0000313" key="1">
    <source>
        <dbReference type="EMBL" id="MBP1996993.1"/>
    </source>
</evidence>
<dbReference type="RefSeq" id="WP_209979915.1">
    <property type="nucleotide sequence ID" value="NZ_JAGGLB010000064.1"/>
</dbReference>
<dbReference type="EMBL" id="JAGGLB010000064">
    <property type="protein sequence ID" value="MBP1996993.1"/>
    <property type="molecule type" value="Genomic_DNA"/>
</dbReference>
<dbReference type="Proteomes" id="UP001519287">
    <property type="component" value="Unassembled WGS sequence"/>
</dbReference>
<proteinExistence type="predicted"/>
<dbReference type="SUPFAM" id="SSF52266">
    <property type="entry name" value="SGNH hydrolase"/>
    <property type="match status" value="1"/>
</dbReference>
<sequence length="359" mass="41914">MRTIIYTIISLVVLNFVFPYFIPFDTVYHNRLEYKYGQYNIQNIDVALKKIKAEIRREKLTNYGIILGDSVIYGSPGSSDHVVNAYMEEEARRLTGDPKYRIFNLSYPANQNGDIYVMLLKLDKLGISTDNLIINTRYANFVPRNPGPRAVFWLYDDLRKLERSSYDKVLPQLMQDYVKPPVTMYEKTKHWLKQDVMPILTPYANRDFFRKLMGDTGLRLLNKPIPSDALADSLPYFEKPNLQEYVTRDEIKKAYTDTPFDMTSNSFDIYFMDKIIDHQKNKKTLIVLTGANQTLLKDYIDKPGYKANMESLNQYFQSKPVQYVNLEGVISDSLFTDHTHMMPEGYRELAGILLQNYPK</sequence>
<organism evidence="1 2">
    <name type="scientific">Paenibacillus eucommiae</name>
    <dbReference type="NCBI Taxonomy" id="1355755"/>
    <lineage>
        <taxon>Bacteria</taxon>
        <taxon>Bacillati</taxon>
        <taxon>Bacillota</taxon>
        <taxon>Bacilli</taxon>
        <taxon>Bacillales</taxon>
        <taxon>Paenibacillaceae</taxon>
        <taxon>Paenibacillus</taxon>
    </lineage>
</organism>
<keyword evidence="2" id="KW-1185">Reference proteome</keyword>
<reference evidence="1 2" key="1">
    <citation type="submission" date="2021-03" db="EMBL/GenBank/DDBJ databases">
        <title>Genomic Encyclopedia of Type Strains, Phase IV (KMG-IV): sequencing the most valuable type-strain genomes for metagenomic binning, comparative biology and taxonomic classification.</title>
        <authorList>
            <person name="Goeker M."/>
        </authorList>
    </citation>
    <scope>NUCLEOTIDE SEQUENCE [LARGE SCALE GENOMIC DNA]</scope>
    <source>
        <strain evidence="1 2">DSM 26048</strain>
    </source>
</reference>